<dbReference type="GO" id="GO:0016779">
    <property type="term" value="F:nucleotidyltransferase activity"/>
    <property type="evidence" value="ECO:0007669"/>
    <property type="project" value="UniProtKB-KW"/>
</dbReference>
<evidence type="ECO:0000256" key="3">
    <source>
        <dbReference type="ARBA" id="ARBA00022723"/>
    </source>
</evidence>
<feature type="binding site" evidence="8">
    <location>
        <position position="98"/>
    </location>
    <ligand>
        <name>Mg(2+)</name>
        <dbReference type="ChEBI" id="CHEBI:18420"/>
    </ligand>
</feature>
<dbReference type="InterPro" id="IPR029044">
    <property type="entry name" value="Nucleotide-diphossugar_trans"/>
</dbReference>
<keyword evidence="1 8" id="KW-0963">Cytoplasm</keyword>
<comment type="similarity">
    <text evidence="8">Belongs to the MobA family.</text>
</comment>
<dbReference type="InterPro" id="IPR013482">
    <property type="entry name" value="Molybde_CF_guanTrfase"/>
</dbReference>
<dbReference type="PANTHER" id="PTHR19136">
    <property type="entry name" value="MOLYBDENUM COFACTOR GUANYLYLTRANSFERASE"/>
    <property type="match status" value="1"/>
</dbReference>
<gene>
    <name evidence="8" type="primary">mobA</name>
    <name evidence="10" type="ORF">J0A69_03465</name>
</gene>
<feature type="binding site" evidence="8">
    <location>
        <begin position="13"/>
        <end position="15"/>
    </location>
    <ligand>
        <name>GTP</name>
        <dbReference type="ChEBI" id="CHEBI:37565"/>
    </ligand>
</feature>
<comment type="subcellular location">
    <subcellularLocation>
        <location evidence="8">Cytoplasm</location>
    </subcellularLocation>
</comment>
<comment type="catalytic activity">
    <reaction evidence="8">
        <text>Mo-molybdopterin + GTP + H(+) = Mo-molybdopterin guanine dinucleotide + diphosphate</text>
        <dbReference type="Rhea" id="RHEA:34243"/>
        <dbReference type="ChEBI" id="CHEBI:15378"/>
        <dbReference type="ChEBI" id="CHEBI:33019"/>
        <dbReference type="ChEBI" id="CHEBI:37565"/>
        <dbReference type="ChEBI" id="CHEBI:71302"/>
        <dbReference type="ChEBI" id="CHEBI:71310"/>
        <dbReference type="EC" id="2.7.7.77"/>
    </reaction>
</comment>
<comment type="caution">
    <text evidence="8">Lacks conserved residue(s) required for the propagation of feature annotation.</text>
</comment>
<evidence type="ECO:0000256" key="2">
    <source>
        <dbReference type="ARBA" id="ARBA00022679"/>
    </source>
</evidence>
<evidence type="ECO:0000256" key="5">
    <source>
        <dbReference type="ARBA" id="ARBA00022842"/>
    </source>
</evidence>
<accession>A0ABS3CBJ4</accession>
<name>A0ABS3CBJ4_9BACT</name>
<keyword evidence="7 8" id="KW-0501">Molybdenum cofactor biosynthesis</keyword>
<dbReference type="Proteomes" id="UP000664480">
    <property type="component" value="Unassembled WGS sequence"/>
</dbReference>
<comment type="domain">
    <text evidence="8">The N-terminal domain determines nucleotide recognition and specific binding, while the C-terminal domain determines the specific binding to the target protein.</text>
</comment>
<feature type="binding site" evidence="8">
    <location>
        <position position="98"/>
    </location>
    <ligand>
        <name>GTP</name>
        <dbReference type="ChEBI" id="CHEBI:37565"/>
    </ligand>
</feature>
<feature type="binding site" evidence="8">
    <location>
        <position position="69"/>
    </location>
    <ligand>
        <name>GTP</name>
        <dbReference type="ChEBI" id="CHEBI:37565"/>
    </ligand>
</feature>
<dbReference type="PANTHER" id="PTHR19136:SF81">
    <property type="entry name" value="MOLYBDENUM COFACTOR GUANYLYLTRANSFERASE"/>
    <property type="match status" value="1"/>
</dbReference>
<evidence type="ECO:0000313" key="10">
    <source>
        <dbReference type="EMBL" id="MBN7814468.1"/>
    </source>
</evidence>
<dbReference type="SUPFAM" id="SSF53448">
    <property type="entry name" value="Nucleotide-diphospho-sugar transferases"/>
    <property type="match status" value="1"/>
</dbReference>
<evidence type="ECO:0000256" key="8">
    <source>
        <dbReference type="HAMAP-Rule" id="MF_00316"/>
    </source>
</evidence>
<dbReference type="Gene3D" id="3.90.550.10">
    <property type="entry name" value="Spore Coat Polysaccharide Biosynthesis Protein SpsA, Chain A"/>
    <property type="match status" value="1"/>
</dbReference>
<protein>
    <recommendedName>
        <fullName evidence="8">Probable molybdenum cofactor guanylyltransferase</fullName>
        <shortName evidence="8">MoCo guanylyltransferase</shortName>
        <ecNumber evidence="8">2.7.7.77</ecNumber>
    </recommendedName>
    <alternativeName>
        <fullName evidence="8">GTP:molybdopterin guanylyltransferase</fullName>
    </alternativeName>
    <alternativeName>
        <fullName evidence="8">Mo-MPT guanylyltransferase</fullName>
    </alternativeName>
    <alternativeName>
        <fullName evidence="8">Molybdopterin guanylyltransferase</fullName>
    </alternativeName>
    <alternativeName>
        <fullName evidence="8">Molybdopterin-guanine dinucleotide synthase</fullName>
        <shortName evidence="8">MGD synthase</shortName>
    </alternativeName>
</protein>
<sequence length="191" mass="21053">MLRIKEDIAVYILCGGKSSRMKTEKGLVEFHGRPFLQWILDAVTPLTSKITLVTKNPAYASYGLPMIPDLVEDQGPVGGIFTALADSSSKYNLILSCDIPKISTEVLDSLIQSAIDSDKDVCILSDGKHDYPLIGCYQKYLLPAFQQAIEQNHLKLCSLVDSLRNNKLVISQKDQAALRNINTPAELLSLT</sequence>
<dbReference type="RefSeq" id="WP_206585114.1">
    <property type="nucleotide sequence ID" value="NZ_JAFKCU010000001.1"/>
</dbReference>
<evidence type="ECO:0000256" key="4">
    <source>
        <dbReference type="ARBA" id="ARBA00022741"/>
    </source>
</evidence>
<dbReference type="InterPro" id="IPR025877">
    <property type="entry name" value="MobA-like_NTP_Trfase"/>
</dbReference>
<reference evidence="10 11" key="1">
    <citation type="submission" date="2021-03" db="EMBL/GenBank/DDBJ databases">
        <title>novel species isolated from a fishpond in China.</title>
        <authorList>
            <person name="Lu H."/>
            <person name="Cai Z."/>
        </authorList>
    </citation>
    <scope>NUCLEOTIDE SEQUENCE [LARGE SCALE GENOMIC DNA]</scope>
    <source>
        <strain evidence="10 11">YJ13C</strain>
    </source>
</reference>
<keyword evidence="2 8" id="KW-0808">Transferase</keyword>
<comment type="caution">
    <text evidence="10">The sequence shown here is derived from an EMBL/GenBank/DDBJ whole genome shotgun (WGS) entry which is preliminary data.</text>
</comment>
<dbReference type="EC" id="2.7.7.77" evidence="8"/>
<keyword evidence="5 8" id="KW-0460">Magnesium</keyword>
<organism evidence="10 11">
    <name type="scientific">Algoriphagus pacificus</name>
    <dbReference type="NCBI Taxonomy" id="2811234"/>
    <lineage>
        <taxon>Bacteria</taxon>
        <taxon>Pseudomonadati</taxon>
        <taxon>Bacteroidota</taxon>
        <taxon>Cytophagia</taxon>
        <taxon>Cytophagales</taxon>
        <taxon>Cyclobacteriaceae</taxon>
        <taxon>Algoriphagus</taxon>
    </lineage>
</organism>
<evidence type="ECO:0000256" key="1">
    <source>
        <dbReference type="ARBA" id="ARBA00022490"/>
    </source>
</evidence>
<dbReference type="HAMAP" id="MF_00316">
    <property type="entry name" value="MobA"/>
    <property type="match status" value="1"/>
</dbReference>
<dbReference type="Pfam" id="PF12804">
    <property type="entry name" value="NTP_transf_3"/>
    <property type="match status" value="1"/>
</dbReference>
<keyword evidence="6 8" id="KW-0342">GTP-binding</keyword>
<comment type="function">
    <text evidence="8">Transfers a GMP moiety from GTP to Mo-molybdopterin (Mo-MPT) cofactor (Moco or molybdenum cofactor) to form Mo-molybdopterin guanine dinucleotide (Mo-MGD) cofactor.</text>
</comment>
<keyword evidence="4 8" id="KW-0547">Nucleotide-binding</keyword>
<evidence type="ECO:0000256" key="6">
    <source>
        <dbReference type="ARBA" id="ARBA00023134"/>
    </source>
</evidence>
<comment type="cofactor">
    <cofactor evidence="8">
        <name>Mg(2+)</name>
        <dbReference type="ChEBI" id="CHEBI:18420"/>
    </cofactor>
</comment>
<keyword evidence="11" id="KW-1185">Reference proteome</keyword>
<proteinExistence type="inferred from homology"/>
<feature type="domain" description="MobA-like NTP transferase" evidence="9">
    <location>
        <begin position="11"/>
        <end position="154"/>
    </location>
</feature>
<keyword evidence="10" id="KW-0548">Nucleotidyltransferase</keyword>
<feature type="binding site" evidence="8">
    <location>
        <position position="25"/>
    </location>
    <ligand>
        <name>GTP</name>
        <dbReference type="ChEBI" id="CHEBI:37565"/>
    </ligand>
</feature>
<evidence type="ECO:0000259" key="9">
    <source>
        <dbReference type="Pfam" id="PF12804"/>
    </source>
</evidence>
<dbReference type="CDD" id="cd02503">
    <property type="entry name" value="MobA"/>
    <property type="match status" value="1"/>
</dbReference>
<evidence type="ECO:0000313" key="11">
    <source>
        <dbReference type="Proteomes" id="UP000664480"/>
    </source>
</evidence>
<keyword evidence="3 8" id="KW-0479">Metal-binding</keyword>
<evidence type="ECO:0000256" key="7">
    <source>
        <dbReference type="ARBA" id="ARBA00023150"/>
    </source>
</evidence>
<dbReference type="EMBL" id="JAFKCU010000001">
    <property type="protein sequence ID" value="MBN7814468.1"/>
    <property type="molecule type" value="Genomic_DNA"/>
</dbReference>